<dbReference type="PANTHER" id="PTHR43661:SF3">
    <property type="entry name" value="D-XYLONATE DEHYDRATASE YAGF-RELATED"/>
    <property type="match status" value="1"/>
</dbReference>
<dbReference type="KEGG" id="bgj:AWC36_05710"/>
<dbReference type="GeneID" id="70906276"/>
<evidence type="ECO:0000256" key="1">
    <source>
        <dbReference type="ARBA" id="ARBA00006486"/>
    </source>
</evidence>
<comment type="caution">
    <text evidence="8">The sequence shown here is derived from an EMBL/GenBank/DDBJ whole genome shotgun (WGS) entry which is preliminary data.</text>
</comment>
<evidence type="ECO:0000256" key="3">
    <source>
        <dbReference type="ARBA" id="ARBA00051671"/>
    </source>
</evidence>
<comment type="similarity">
    <text evidence="1">Belongs to the IlvD/Edd family.</text>
</comment>
<dbReference type="SUPFAM" id="SSF52016">
    <property type="entry name" value="LeuD/IlvD-like"/>
    <property type="match status" value="1"/>
</dbReference>
<proteinExistence type="inferred from homology"/>
<dbReference type="AlphaFoldDB" id="A0AAE8EKI4"/>
<dbReference type="Pfam" id="PF24877">
    <property type="entry name" value="ILV_EDD_C"/>
    <property type="match status" value="1"/>
</dbReference>
<dbReference type="NCBIfam" id="TIGR03432">
    <property type="entry name" value="yjhG_yagF"/>
    <property type="match status" value="1"/>
</dbReference>
<dbReference type="FunFam" id="3.50.30.80:FF:000002">
    <property type="entry name" value="Dehydratase, YjhG/YagF family"/>
    <property type="match status" value="1"/>
</dbReference>
<gene>
    <name evidence="8" type="ORF">BIY26_21555</name>
</gene>
<dbReference type="Proteomes" id="UP000285972">
    <property type="component" value="Unassembled WGS sequence"/>
</dbReference>
<dbReference type="InterPro" id="IPR020558">
    <property type="entry name" value="DiOHA_6PGluconate_deHydtase_CS"/>
</dbReference>
<dbReference type="Gene3D" id="3.50.30.80">
    <property type="entry name" value="IlvD/EDD C-terminal domain-like"/>
    <property type="match status" value="1"/>
</dbReference>
<dbReference type="InterPro" id="IPR056740">
    <property type="entry name" value="ILV_EDD_C"/>
</dbReference>
<organism evidence="8 9">
    <name type="scientific">Brenneria goodwinii</name>
    <dbReference type="NCBI Taxonomy" id="1109412"/>
    <lineage>
        <taxon>Bacteria</taxon>
        <taxon>Pseudomonadati</taxon>
        <taxon>Pseudomonadota</taxon>
        <taxon>Gammaproteobacteria</taxon>
        <taxon>Enterobacterales</taxon>
        <taxon>Pectobacteriaceae</taxon>
        <taxon>Brenneria</taxon>
    </lineage>
</organism>
<reference evidence="8 9" key="1">
    <citation type="submission" date="2016-09" db="EMBL/GenBank/DDBJ databases">
        <authorList>
            <person name="Doonan J."/>
            <person name="Pachebat J.A."/>
            <person name="Golyshin P.N."/>
            <person name="Denman S."/>
            <person name="Mcdonald J.E."/>
        </authorList>
    </citation>
    <scope>NUCLEOTIDE SEQUENCE [LARGE SCALE GENOMIC DNA]</scope>
    <source>
        <strain evidence="8 9">FRB141</strain>
    </source>
</reference>
<evidence type="ECO:0000256" key="4">
    <source>
        <dbReference type="ARBA" id="ARBA00053385"/>
    </source>
</evidence>
<comment type="catalytic activity">
    <reaction evidence="3">
        <text>D-xylonate = 2-dehydro-3-deoxy-D-arabinonate + H2O</text>
        <dbReference type="Rhea" id="RHEA:19157"/>
        <dbReference type="ChEBI" id="CHEBI:15377"/>
        <dbReference type="ChEBI" id="CHEBI:16699"/>
        <dbReference type="ChEBI" id="CHEBI:17746"/>
        <dbReference type="EC" id="4.2.1.82"/>
    </reaction>
</comment>
<dbReference type="PROSITE" id="PS00886">
    <property type="entry name" value="ILVD_EDD_1"/>
    <property type="match status" value="1"/>
</dbReference>
<dbReference type="InterPro" id="IPR042096">
    <property type="entry name" value="Dihydro-acid_dehy_C"/>
</dbReference>
<sequence>MSVLDIFNNDNRDIYQIRTHASGPQGELPLTPDMLINRPSGDIFGMTMNAGMGWAPDELNRDGVLLLSTLGGLRGPEGKPAALALHQGHYELDIQMKAAADIIKTHNALPYAVYVSDPCDGRTQGTTGMFDSLPYRNDASMVMRRLIRSLPGAKAVIGVATCDKGLPATMMALASQHDKATVLIPGGATLPALDGEDNGKVQTIGTRFANGELSLQNARRAGCQACASSGGGCQFLGTAGTSQVVAEGLGLAIPHSALAPSGEPVWIEIARASARAALLLNKKGITTKDILTDKAIENAMMIHAAFGGSTNLLLHIAAIAHQAGCHIPTVDDWIRINQQVPRLVSVLPNGPVYHPTVRAFMAGGVPEVMLHLRQLGLLHEDVMTVTGNSLNENLDWWEQSERRRVFKDLLLKQEQVEAEDVIMSPQQALKRGLTSTITFPVGNIAPEGSVIKSTAIDPSVIDEQGIYYHKAPVKVYLSEKTAIYDIKHEKIKAGDILVIIGVGPSGTGMEETYQVTSALKHLSYGKQVSLITDARFSGVSTGACIGHVGPEALAGGAIGKLRTGDIVEIKIDCKKLHGEVNFLGTVNDENPLSKEEATALLHTRCSHPDLMPDPELPDDTRLWAMLQSVSGGTWKGCIYDVNKISDALGEYINKS</sequence>
<dbReference type="PANTHER" id="PTHR43661">
    <property type="entry name" value="D-XYLONATE DEHYDRATASE"/>
    <property type="match status" value="1"/>
</dbReference>
<dbReference type="RefSeq" id="WP_095833872.1">
    <property type="nucleotide sequence ID" value="NZ_CP014137.1"/>
</dbReference>
<feature type="domain" description="Dihydroxy-acid/6-phosphogluconate dehydratase N-terminal" evidence="6">
    <location>
        <begin position="85"/>
        <end position="393"/>
    </location>
</feature>
<dbReference type="GO" id="GO:0050401">
    <property type="term" value="F:xylonate dehydratase activity"/>
    <property type="evidence" value="ECO:0007669"/>
    <property type="project" value="UniProtKB-EC"/>
</dbReference>
<dbReference type="PROSITE" id="PS00887">
    <property type="entry name" value="ILVD_EDD_2"/>
    <property type="match status" value="1"/>
</dbReference>
<dbReference type="EC" id="4.2.1.82" evidence="5"/>
<feature type="domain" description="Dihydroxy-acid/6-phosphogluconate dehydratase C-terminal" evidence="7">
    <location>
        <begin position="434"/>
        <end position="581"/>
    </location>
</feature>
<comment type="function">
    <text evidence="4">Catalyzes the dehydration of D-xylonic acid to form 2-dehydro-3-deoxy-D-pentonate.</text>
</comment>
<dbReference type="InterPro" id="IPR000581">
    <property type="entry name" value="ILV_EDD_N"/>
</dbReference>
<evidence type="ECO:0000256" key="2">
    <source>
        <dbReference type="ARBA" id="ARBA00023239"/>
    </source>
</evidence>
<evidence type="ECO:0000313" key="8">
    <source>
        <dbReference type="EMBL" id="RLM17044.1"/>
    </source>
</evidence>
<dbReference type="Pfam" id="PF00920">
    <property type="entry name" value="ILVD_EDD_N"/>
    <property type="match status" value="1"/>
</dbReference>
<dbReference type="EMBL" id="MJLX01000094">
    <property type="protein sequence ID" value="RLM17044.1"/>
    <property type="molecule type" value="Genomic_DNA"/>
</dbReference>
<dbReference type="SUPFAM" id="SSF143975">
    <property type="entry name" value="IlvD/EDD N-terminal domain-like"/>
    <property type="match status" value="1"/>
</dbReference>
<dbReference type="GO" id="GO:0046176">
    <property type="term" value="P:aldonic acid catabolic process"/>
    <property type="evidence" value="ECO:0007669"/>
    <property type="project" value="UniProtKB-ARBA"/>
</dbReference>
<protein>
    <recommendedName>
        <fullName evidence="5">xylonate dehydratase</fullName>
        <ecNumber evidence="5">4.2.1.82</ecNumber>
    </recommendedName>
</protein>
<evidence type="ECO:0000259" key="7">
    <source>
        <dbReference type="Pfam" id="PF24877"/>
    </source>
</evidence>
<evidence type="ECO:0000256" key="5">
    <source>
        <dbReference type="ARBA" id="ARBA00067032"/>
    </source>
</evidence>
<evidence type="ECO:0000313" key="9">
    <source>
        <dbReference type="Proteomes" id="UP000285972"/>
    </source>
</evidence>
<keyword evidence="2" id="KW-0456">Lyase</keyword>
<accession>A0AAE8EKI4</accession>
<name>A0AAE8EKI4_9GAMM</name>
<dbReference type="GO" id="GO:0005829">
    <property type="term" value="C:cytosol"/>
    <property type="evidence" value="ECO:0007669"/>
    <property type="project" value="TreeGrafter"/>
</dbReference>
<dbReference type="InterPro" id="IPR037237">
    <property type="entry name" value="IlvD/EDD_N"/>
</dbReference>
<dbReference type="InterPro" id="IPR017798">
    <property type="entry name" value="Dehydratase_YjhG/YagF"/>
</dbReference>
<evidence type="ECO:0000259" key="6">
    <source>
        <dbReference type="Pfam" id="PF00920"/>
    </source>
</evidence>